<dbReference type="GO" id="GO:0015031">
    <property type="term" value="P:protein transport"/>
    <property type="evidence" value="ECO:0007669"/>
    <property type="project" value="UniProtKB-KW"/>
</dbReference>
<keyword evidence="5" id="KW-0653">Protein transport</keyword>
<sequence>MPIVQFTPLSSLVEPNFWHALTNLKIDVLRLSDETVSITGSYSSGRSFVDRETGNEIALGCNIDMGGSAFSTDVQLPPNSVSASGIFKNYNTIEEFKAADKTALFNQAADEIWNSIEKGSTSSLTRFLLITFADLKKYKYYYWFAFPAFVAKPAWDVDGDWAAASTQFNNEALNTIFNTVHQPRNLSSLYVLQVPHQKPAPVEDYETFFKDVPTSARTIAFIDPSAAPSNPGWPLRIY</sequence>
<keyword evidence="6" id="KW-0072">Autophagy</keyword>
<comment type="similarity">
    <text evidence="1">Belongs to the ATG7 family.</text>
</comment>
<dbReference type="InterPro" id="IPR042522">
    <property type="entry name" value="Atg7_N_1"/>
</dbReference>
<reference evidence="11 12" key="1">
    <citation type="submission" date="2022-09" db="EMBL/GenBank/DDBJ databases">
        <authorList>
            <person name="Palmer J.M."/>
        </authorList>
    </citation>
    <scope>NUCLEOTIDE SEQUENCE [LARGE SCALE GENOMIC DNA]</scope>
    <source>
        <strain evidence="11 12">DSM 7382</strain>
    </source>
</reference>
<evidence type="ECO:0000313" key="12">
    <source>
        <dbReference type="Proteomes" id="UP001385951"/>
    </source>
</evidence>
<protein>
    <recommendedName>
        <fullName evidence="2">Ubiquitin-like modifier-activating enzyme ATG7</fullName>
    </recommendedName>
    <alternativeName>
        <fullName evidence="7 9">ATG12-activating enzyme E1 ATG7</fullName>
    </alternativeName>
    <alternativeName>
        <fullName evidence="8">Autophagy-related protein 7</fullName>
    </alternativeName>
    <alternativeName>
        <fullName evidence="3">Ubiquitin-like modifier-activating enzyme atg7</fullName>
    </alternativeName>
</protein>
<accession>A0AAW0FUP7</accession>
<dbReference type="EMBL" id="JASBNA010000035">
    <property type="protein sequence ID" value="KAK7682580.1"/>
    <property type="molecule type" value="Genomic_DNA"/>
</dbReference>
<dbReference type="Proteomes" id="UP001385951">
    <property type="component" value="Unassembled WGS sequence"/>
</dbReference>
<evidence type="ECO:0000256" key="6">
    <source>
        <dbReference type="ARBA" id="ARBA00023006"/>
    </source>
</evidence>
<evidence type="ECO:0000256" key="1">
    <source>
        <dbReference type="ARBA" id="ARBA00010931"/>
    </source>
</evidence>
<evidence type="ECO:0000256" key="8">
    <source>
        <dbReference type="ARBA" id="ARBA00030242"/>
    </source>
</evidence>
<keyword evidence="12" id="KW-1185">Reference proteome</keyword>
<feature type="domain" description="Ubiquitin-like modifier-activating enzyme Atg7 N-terminal" evidence="10">
    <location>
        <begin position="4"/>
        <end position="236"/>
    </location>
</feature>
<evidence type="ECO:0000259" key="10">
    <source>
        <dbReference type="Pfam" id="PF16420"/>
    </source>
</evidence>
<dbReference type="InterPro" id="IPR032197">
    <property type="entry name" value="Atg7_N"/>
</dbReference>
<dbReference type="GO" id="GO:0006914">
    <property type="term" value="P:autophagy"/>
    <property type="evidence" value="ECO:0007669"/>
    <property type="project" value="UniProtKB-KW"/>
</dbReference>
<organism evidence="11 12">
    <name type="scientific">Cerrena zonata</name>
    <dbReference type="NCBI Taxonomy" id="2478898"/>
    <lineage>
        <taxon>Eukaryota</taxon>
        <taxon>Fungi</taxon>
        <taxon>Dikarya</taxon>
        <taxon>Basidiomycota</taxon>
        <taxon>Agaricomycotina</taxon>
        <taxon>Agaricomycetes</taxon>
        <taxon>Polyporales</taxon>
        <taxon>Cerrenaceae</taxon>
        <taxon>Cerrena</taxon>
    </lineage>
</organism>
<gene>
    <name evidence="11" type="ORF">QCA50_014380</name>
</gene>
<proteinExistence type="inferred from homology"/>
<dbReference type="FunFam" id="3.40.140.70:FF:000001">
    <property type="entry name" value="Ubiquitin-like modifier-activating enzyme atg7"/>
    <property type="match status" value="1"/>
</dbReference>
<evidence type="ECO:0000256" key="9">
    <source>
        <dbReference type="ARBA" id="ARBA00032823"/>
    </source>
</evidence>
<dbReference type="Pfam" id="PF16420">
    <property type="entry name" value="ATG7_N"/>
    <property type="match status" value="1"/>
</dbReference>
<dbReference type="AlphaFoldDB" id="A0AAW0FUP7"/>
<evidence type="ECO:0000256" key="4">
    <source>
        <dbReference type="ARBA" id="ARBA00022448"/>
    </source>
</evidence>
<comment type="caution">
    <text evidence="11">The sequence shown here is derived from an EMBL/GenBank/DDBJ whole genome shotgun (WGS) entry which is preliminary data.</text>
</comment>
<evidence type="ECO:0000313" key="11">
    <source>
        <dbReference type="EMBL" id="KAK7682580.1"/>
    </source>
</evidence>
<keyword evidence="4" id="KW-0813">Transport</keyword>
<evidence type="ECO:0000256" key="3">
    <source>
        <dbReference type="ARBA" id="ARBA00018730"/>
    </source>
</evidence>
<evidence type="ECO:0000256" key="2">
    <source>
        <dbReference type="ARBA" id="ARBA00017647"/>
    </source>
</evidence>
<dbReference type="Gene3D" id="3.40.140.70">
    <property type="entry name" value="Ubiquitin-like modifier-activating enzyme ATG7 N-terminal domain"/>
    <property type="match status" value="1"/>
</dbReference>
<evidence type="ECO:0000256" key="7">
    <source>
        <dbReference type="ARBA" id="ARBA00029897"/>
    </source>
</evidence>
<evidence type="ECO:0000256" key="5">
    <source>
        <dbReference type="ARBA" id="ARBA00022927"/>
    </source>
</evidence>
<name>A0AAW0FUP7_9APHY</name>